<gene>
    <name evidence="1" type="ORF">DES31_0065</name>
</gene>
<comment type="caution">
    <text evidence="1">The sequence shown here is derived from an EMBL/GenBank/DDBJ whole genome shotgun (WGS) entry which is preliminary data.</text>
</comment>
<proteinExistence type="predicted"/>
<name>A0A420XHN0_9PAST</name>
<accession>A0A420XHN0</accession>
<dbReference type="AlphaFoldDB" id="A0A420XHN0"/>
<evidence type="ECO:0008006" key="3">
    <source>
        <dbReference type="Google" id="ProtNLM"/>
    </source>
</evidence>
<dbReference type="OrthoDB" id="306887at2"/>
<organism evidence="1 2">
    <name type="scientific">Otariodibacter oris</name>
    <dbReference type="NCBI Taxonomy" id="1032623"/>
    <lineage>
        <taxon>Bacteria</taxon>
        <taxon>Pseudomonadati</taxon>
        <taxon>Pseudomonadota</taxon>
        <taxon>Gammaproteobacteria</taxon>
        <taxon>Pasteurellales</taxon>
        <taxon>Pasteurellaceae</taxon>
        <taxon>Otariodibacter</taxon>
    </lineage>
</organism>
<keyword evidence="2" id="KW-1185">Reference proteome</keyword>
<protein>
    <recommendedName>
        <fullName evidence="3">EcsC family protein</fullName>
    </recommendedName>
</protein>
<evidence type="ECO:0000313" key="2">
    <source>
        <dbReference type="Proteomes" id="UP000280099"/>
    </source>
</evidence>
<sequence length="267" mass="29762">MDSTQLVNTVSSVLAMPGVKVNRREFLSKTLKVDNDKIALLLDKGPIGSGLFTREEIAKIAKNLGNKRNWQTSSLSFASGIPGGVAMAATIPTDILQFFSFTLKIAQEIAYLYDSKDFWIDKNTIDEKVKSELMLYLGTMFGVGGAASSLRYISQVMTERLVTELPKQALTKTIWYPILKNIGQYVGIKVTKDSAVKGISKVVPILGGIVSGGITYFTINKMNNRLITELDKRINYTDIQRQSDIESMKKEMPEVYDAVYEEILDHQ</sequence>
<evidence type="ECO:0000313" key="1">
    <source>
        <dbReference type="EMBL" id="RKR76759.1"/>
    </source>
</evidence>
<dbReference type="EMBL" id="RBJC01000004">
    <property type="protein sequence ID" value="RKR76759.1"/>
    <property type="molecule type" value="Genomic_DNA"/>
</dbReference>
<dbReference type="RefSeq" id="WP_121120851.1">
    <property type="nucleotide sequence ID" value="NZ_CP016604.1"/>
</dbReference>
<reference evidence="1 2" key="1">
    <citation type="submission" date="2018-10" db="EMBL/GenBank/DDBJ databases">
        <title>Genomic Encyclopedia of Type Strains, Phase IV (KMG-IV): sequencing the most valuable type-strain genomes for metagenomic binning, comparative biology and taxonomic classification.</title>
        <authorList>
            <person name="Goeker M."/>
        </authorList>
    </citation>
    <scope>NUCLEOTIDE SEQUENCE [LARGE SCALE GENOMIC DNA]</scope>
    <source>
        <strain evidence="1 2">DSM 23800</strain>
    </source>
</reference>
<dbReference type="Proteomes" id="UP000280099">
    <property type="component" value="Unassembled WGS sequence"/>
</dbReference>